<reference evidence="1" key="1">
    <citation type="journal article" date="2012" name="Nature">
        <title>The oyster genome reveals stress adaptation and complexity of shell formation.</title>
        <authorList>
            <person name="Zhang G."/>
            <person name="Fang X."/>
            <person name="Guo X."/>
            <person name="Li L."/>
            <person name="Luo R."/>
            <person name="Xu F."/>
            <person name="Yang P."/>
            <person name="Zhang L."/>
            <person name="Wang X."/>
            <person name="Qi H."/>
            <person name="Xiong Z."/>
            <person name="Que H."/>
            <person name="Xie Y."/>
            <person name="Holland P.W."/>
            <person name="Paps J."/>
            <person name="Zhu Y."/>
            <person name="Wu F."/>
            <person name="Chen Y."/>
            <person name="Wang J."/>
            <person name="Peng C."/>
            <person name="Meng J."/>
            <person name="Yang L."/>
            <person name="Liu J."/>
            <person name="Wen B."/>
            <person name="Zhang N."/>
            <person name="Huang Z."/>
            <person name="Zhu Q."/>
            <person name="Feng Y."/>
            <person name="Mount A."/>
            <person name="Hedgecock D."/>
            <person name="Xu Z."/>
            <person name="Liu Y."/>
            <person name="Domazet-Loso T."/>
            <person name="Du Y."/>
            <person name="Sun X."/>
            <person name="Zhang S."/>
            <person name="Liu B."/>
            <person name="Cheng P."/>
            <person name="Jiang X."/>
            <person name="Li J."/>
            <person name="Fan D."/>
            <person name="Wang W."/>
            <person name="Fu W."/>
            <person name="Wang T."/>
            <person name="Wang B."/>
            <person name="Zhang J."/>
            <person name="Peng Z."/>
            <person name="Li Y."/>
            <person name="Li N."/>
            <person name="Wang J."/>
            <person name="Chen M."/>
            <person name="He Y."/>
            <person name="Tan F."/>
            <person name="Song X."/>
            <person name="Zheng Q."/>
            <person name="Huang R."/>
            <person name="Yang H."/>
            <person name="Du X."/>
            <person name="Chen L."/>
            <person name="Yang M."/>
            <person name="Gaffney P.M."/>
            <person name="Wang S."/>
            <person name="Luo L."/>
            <person name="She Z."/>
            <person name="Ming Y."/>
            <person name="Huang W."/>
            <person name="Zhang S."/>
            <person name="Huang B."/>
            <person name="Zhang Y."/>
            <person name="Qu T."/>
            <person name="Ni P."/>
            <person name="Miao G."/>
            <person name="Wang J."/>
            <person name="Wang Q."/>
            <person name="Steinberg C.E."/>
            <person name="Wang H."/>
            <person name="Li N."/>
            <person name="Qian L."/>
            <person name="Zhang G."/>
            <person name="Li Y."/>
            <person name="Yang H."/>
            <person name="Liu X."/>
            <person name="Wang J."/>
            <person name="Yin Y."/>
            <person name="Wang J."/>
        </authorList>
    </citation>
    <scope>NUCLEOTIDE SEQUENCE [LARGE SCALE GENOMIC DNA]</scope>
    <source>
        <strain evidence="1">05x7-T-G4-1.051#20</strain>
    </source>
</reference>
<dbReference type="AlphaFoldDB" id="K1Q9S0"/>
<dbReference type="PANTHER" id="PTHR33480">
    <property type="entry name" value="SET DOMAIN-CONTAINING PROTEIN-RELATED"/>
    <property type="match status" value="1"/>
</dbReference>
<proteinExistence type="predicted"/>
<dbReference type="EMBL" id="JH816681">
    <property type="protein sequence ID" value="EKC18166.1"/>
    <property type="molecule type" value="Genomic_DNA"/>
</dbReference>
<accession>K1Q9S0</accession>
<dbReference type="HOGENOM" id="CLU_1103692_0_0_1"/>
<protein>
    <submittedName>
        <fullName evidence="1">Uncharacterized protein</fullName>
    </submittedName>
</protein>
<evidence type="ECO:0000313" key="1">
    <source>
        <dbReference type="EMBL" id="EKC18166.1"/>
    </source>
</evidence>
<organism evidence="1">
    <name type="scientific">Magallana gigas</name>
    <name type="common">Pacific oyster</name>
    <name type="synonym">Crassostrea gigas</name>
    <dbReference type="NCBI Taxonomy" id="29159"/>
    <lineage>
        <taxon>Eukaryota</taxon>
        <taxon>Metazoa</taxon>
        <taxon>Spiralia</taxon>
        <taxon>Lophotrochozoa</taxon>
        <taxon>Mollusca</taxon>
        <taxon>Bivalvia</taxon>
        <taxon>Autobranchia</taxon>
        <taxon>Pteriomorphia</taxon>
        <taxon>Ostreida</taxon>
        <taxon>Ostreoidea</taxon>
        <taxon>Ostreidae</taxon>
        <taxon>Magallana</taxon>
    </lineage>
</organism>
<dbReference type="InParanoid" id="K1Q9S0"/>
<gene>
    <name evidence="1" type="ORF">CGI_10014654</name>
</gene>
<name>K1Q9S0_MAGGI</name>
<sequence length="252" mass="29768">MSFYEHRDFVGKTSPSPFLPSPVRFRNLMDKVTSLNLKMPAQTRKRKKESRKTEEVTYVKGQIVYCYWKGIWWPGAVESVLKNDVYQISFWKEEERLVDYHNRKTGIDPGVGEEIVKSLSEFERKLVEEQDVIEIRGKCGKCVPVIIPKHNADLQFPERIRGTNMRRLMATLCQALDVTPQQQKWIIDHMGHTLDVHNIHYRCTSDIIERSDIAKLLMLMDRKQVGYFKNKRLEEISLEVVVFQDWYKFGRI</sequence>